<keyword evidence="2" id="KW-0812">Transmembrane</keyword>
<feature type="transmembrane region" description="Helical" evidence="2">
    <location>
        <begin position="49"/>
        <end position="68"/>
    </location>
</feature>
<feature type="coiled-coil region" evidence="1">
    <location>
        <begin position="72"/>
        <end position="99"/>
    </location>
</feature>
<evidence type="ECO:0000313" key="3">
    <source>
        <dbReference type="EMBL" id="OGE33219.1"/>
    </source>
</evidence>
<gene>
    <name evidence="3" type="ORF">A3C59_01230</name>
</gene>
<keyword evidence="2" id="KW-1133">Transmembrane helix</keyword>
<name>A0A1F5JX56_9BACT</name>
<comment type="caution">
    <text evidence="3">The sequence shown here is derived from an EMBL/GenBank/DDBJ whole genome shotgun (WGS) entry which is preliminary data.</text>
</comment>
<protein>
    <recommendedName>
        <fullName evidence="5">DUF1003 domain-containing protein</fullName>
    </recommendedName>
</protein>
<keyword evidence="1" id="KW-0175">Coiled coil</keyword>
<feature type="transmembrane region" description="Helical" evidence="2">
    <location>
        <begin position="21"/>
        <end position="43"/>
    </location>
</feature>
<keyword evidence="2" id="KW-0472">Membrane</keyword>
<sequence>MSTLFAQPLEKISFKLIRWIGTPYSVVFHTLIFVAVPALSFLGFELRTVLLMFTTWLSIEAIYLAIFIQMSVNRNTESLEEVEEDIEDIQEDASEEEEAHKVILHIAQQMKTIQHELDILKKSGYLKSGPSKVHKA</sequence>
<reference evidence="3 4" key="1">
    <citation type="journal article" date="2016" name="Nat. Commun.">
        <title>Thousands of microbial genomes shed light on interconnected biogeochemical processes in an aquifer system.</title>
        <authorList>
            <person name="Anantharaman K."/>
            <person name="Brown C.T."/>
            <person name="Hug L.A."/>
            <person name="Sharon I."/>
            <person name="Castelle C.J."/>
            <person name="Probst A.J."/>
            <person name="Thomas B.C."/>
            <person name="Singh A."/>
            <person name="Wilkins M.J."/>
            <person name="Karaoz U."/>
            <person name="Brodie E.L."/>
            <person name="Williams K.H."/>
            <person name="Hubbard S.S."/>
            <person name="Banfield J.F."/>
        </authorList>
    </citation>
    <scope>NUCLEOTIDE SEQUENCE [LARGE SCALE GENOMIC DNA]</scope>
</reference>
<evidence type="ECO:0000313" key="4">
    <source>
        <dbReference type="Proteomes" id="UP000176902"/>
    </source>
</evidence>
<evidence type="ECO:0008006" key="5">
    <source>
        <dbReference type="Google" id="ProtNLM"/>
    </source>
</evidence>
<organism evidence="3 4">
    <name type="scientific">Candidatus Daviesbacteria bacterium RIFCSPHIGHO2_02_FULL_36_13</name>
    <dbReference type="NCBI Taxonomy" id="1797768"/>
    <lineage>
        <taxon>Bacteria</taxon>
        <taxon>Candidatus Daviesiibacteriota</taxon>
    </lineage>
</organism>
<proteinExistence type="predicted"/>
<evidence type="ECO:0000256" key="2">
    <source>
        <dbReference type="SAM" id="Phobius"/>
    </source>
</evidence>
<dbReference type="Proteomes" id="UP000176902">
    <property type="component" value="Unassembled WGS sequence"/>
</dbReference>
<dbReference type="AlphaFoldDB" id="A0A1F5JX56"/>
<dbReference type="EMBL" id="MFCV01000012">
    <property type="protein sequence ID" value="OGE33219.1"/>
    <property type="molecule type" value="Genomic_DNA"/>
</dbReference>
<evidence type="ECO:0000256" key="1">
    <source>
        <dbReference type="SAM" id="Coils"/>
    </source>
</evidence>
<accession>A0A1F5JX56</accession>